<dbReference type="CDD" id="cd05831">
    <property type="entry name" value="Ribosomal_P1"/>
    <property type="match status" value="1"/>
</dbReference>
<evidence type="ECO:0000256" key="1">
    <source>
        <dbReference type="ARBA" id="ARBA00003362"/>
    </source>
</evidence>
<accession>A0A1L9W0B4</accession>
<comment type="similarity">
    <text evidence="2">Belongs to the eukaryotic ribosomal protein P1/P2 family.</text>
</comment>
<name>A0A1L9W0B4_ASPGL</name>
<evidence type="ECO:0000256" key="7">
    <source>
        <dbReference type="ARBA" id="ARBA00042918"/>
    </source>
</evidence>
<evidence type="ECO:0000256" key="3">
    <source>
        <dbReference type="ARBA" id="ARBA00011266"/>
    </source>
</evidence>
<dbReference type="GeneID" id="34466238"/>
<keyword evidence="5" id="KW-0687">Ribonucleoprotein</keyword>
<feature type="compositionally biased region" description="Low complexity" evidence="8">
    <location>
        <begin position="125"/>
        <end position="141"/>
    </location>
</feature>
<dbReference type="OrthoDB" id="2194681at2759"/>
<keyword evidence="10" id="KW-1185">Reference proteome</keyword>
<evidence type="ECO:0000256" key="6">
    <source>
        <dbReference type="ARBA" id="ARBA00041116"/>
    </source>
</evidence>
<dbReference type="HAMAP" id="MF_01478">
    <property type="entry name" value="Ribosomal_L12_arch"/>
    <property type="match status" value="1"/>
</dbReference>
<dbReference type="GO" id="GO:0043021">
    <property type="term" value="F:ribonucleoprotein complex binding"/>
    <property type="evidence" value="ECO:0007669"/>
    <property type="project" value="TreeGrafter"/>
</dbReference>
<comment type="subunit">
    <text evidence="3">P1 and P2 exist as dimers at the large ribosomal subunit.</text>
</comment>
<dbReference type="InterPro" id="IPR027534">
    <property type="entry name" value="Ribosomal_P1/P2"/>
</dbReference>
<evidence type="ECO:0000256" key="5">
    <source>
        <dbReference type="ARBA" id="ARBA00023274"/>
    </source>
</evidence>
<reference evidence="10" key="1">
    <citation type="journal article" date="2017" name="Genome Biol.">
        <title>Comparative genomics reveals high biological diversity and specific adaptations in the industrially and medically important fungal genus Aspergillus.</title>
        <authorList>
            <person name="de Vries R.P."/>
            <person name="Riley R."/>
            <person name="Wiebenga A."/>
            <person name="Aguilar-Osorio G."/>
            <person name="Amillis S."/>
            <person name="Uchima C.A."/>
            <person name="Anderluh G."/>
            <person name="Asadollahi M."/>
            <person name="Askin M."/>
            <person name="Barry K."/>
            <person name="Battaglia E."/>
            <person name="Bayram O."/>
            <person name="Benocci T."/>
            <person name="Braus-Stromeyer S.A."/>
            <person name="Caldana C."/>
            <person name="Canovas D."/>
            <person name="Cerqueira G.C."/>
            <person name="Chen F."/>
            <person name="Chen W."/>
            <person name="Choi C."/>
            <person name="Clum A."/>
            <person name="Dos Santos R.A."/>
            <person name="Damasio A.R."/>
            <person name="Diallinas G."/>
            <person name="Emri T."/>
            <person name="Fekete E."/>
            <person name="Flipphi M."/>
            <person name="Freyberg S."/>
            <person name="Gallo A."/>
            <person name="Gournas C."/>
            <person name="Habgood R."/>
            <person name="Hainaut M."/>
            <person name="Harispe M.L."/>
            <person name="Henrissat B."/>
            <person name="Hilden K.S."/>
            <person name="Hope R."/>
            <person name="Hossain A."/>
            <person name="Karabika E."/>
            <person name="Karaffa L."/>
            <person name="Karanyi Z."/>
            <person name="Krasevec N."/>
            <person name="Kuo A."/>
            <person name="Kusch H."/>
            <person name="LaButti K."/>
            <person name="Lagendijk E.L."/>
            <person name="Lapidus A."/>
            <person name="Levasseur A."/>
            <person name="Lindquist E."/>
            <person name="Lipzen A."/>
            <person name="Logrieco A.F."/>
            <person name="MacCabe A."/>
            <person name="Maekelae M.R."/>
            <person name="Malavazi I."/>
            <person name="Melin P."/>
            <person name="Meyer V."/>
            <person name="Mielnichuk N."/>
            <person name="Miskei M."/>
            <person name="Molnar A.P."/>
            <person name="Mule G."/>
            <person name="Ngan C.Y."/>
            <person name="Orejas M."/>
            <person name="Orosz E."/>
            <person name="Ouedraogo J.P."/>
            <person name="Overkamp K.M."/>
            <person name="Park H.-S."/>
            <person name="Perrone G."/>
            <person name="Piumi F."/>
            <person name="Punt P.J."/>
            <person name="Ram A.F."/>
            <person name="Ramon A."/>
            <person name="Rauscher S."/>
            <person name="Record E."/>
            <person name="Riano-Pachon D.M."/>
            <person name="Robert V."/>
            <person name="Roehrig J."/>
            <person name="Ruller R."/>
            <person name="Salamov A."/>
            <person name="Salih N.S."/>
            <person name="Samson R.A."/>
            <person name="Sandor E."/>
            <person name="Sanguinetti M."/>
            <person name="Schuetze T."/>
            <person name="Sepcic K."/>
            <person name="Shelest E."/>
            <person name="Sherlock G."/>
            <person name="Sophianopoulou V."/>
            <person name="Squina F.M."/>
            <person name="Sun H."/>
            <person name="Susca A."/>
            <person name="Todd R.B."/>
            <person name="Tsang A."/>
            <person name="Unkles S.E."/>
            <person name="van de Wiele N."/>
            <person name="van Rossen-Uffink D."/>
            <person name="Oliveira J.V."/>
            <person name="Vesth T.C."/>
            <person name="Visser J."/>
            <person name="Yu J.-H."/>
            <person name="Zhou M."/>
            <person name="Andersen M.R."/>
            <person name="Archer D.B."/>
            <person name="Baker S.E."/>
            <person name="Benoit I."/>
            <person name="Brakhage A.A."/>
            <person name="Braus G.H."/>
            <person name="Fischer R."/>
            <person name="Frisvad J.C."/>
            <person name="Goldman G.H."/>
            <person name="Houbraken J."/>
            <person name="Oakley B."/>
            <person name="Pocsi I."/>
            <person name="Scazzocchio C."/>
            <person name="Seiboth B."/>
            <person name="vanKuyk P.A."/>
            <person name="Wortman J."/>
            <person name="Dyer P.S."/>
            <person name="Grigoriev I.V."/>
        </authorList>
    </citation>
    <scope>NUCLEOTIDE SEQUENCE [LARGE SCALE GENOMIC DNA]</scope>
    <source>
        <strain evidence="10">CBS 516.65</strain>
    </source>
</reference>
<dbReference type="AlphaFoldDB" id="A0A1L9W0B4"/>
<dbReference type="GO" id="GO:0002181">
    <property type="term" value="P:cytoplasmic translation"/>
    <property type="evidence" value="ECO:0007669"/>
    <property type="project" value="TreeGrafter"/>
</dbReference>
<dbReference type="GO" id="GO:0030295">
    <property type="term" value="F:protein kinase activator activity"/>
    <property type="evidence" value="ECO:0007669"/>
    <property type="project" value="TreeGrafter"/>
</dbReference>
<dbReference type="GO" id="GO:0006414">
    <property type="term" value="P:translational elongation"/>
    <property type="evidence" value="ECO:0007669"/>
    <property type="project" value="InterPro"/>
</dbReference>
<dbReference type="GO" id="GO:0022625">
    <property type="term" value="C:cytosolic large ribosomal subunit"/>
    <property type="evidence" value="ECO:0007669"/>
    <property type="project" value="TreeGrafter"/>
</dbReference>
<evidence type="ECO:0000256" key="8">
    <source>
        <dbReference type="SAM" id="MobiDB-lite"/>
    </source>
</evidence>
<evidence type="ECO:0000313" key="10">
    <source>
        <dbReference type="Proteomes" id="UP000184300"/>
    </source>
</evidence>
<dbReference type="STRING" id="1160497.A0A1L9W0B4"/>
<gene>
    <name evidence="9" type="ORF">ASPGLDRAFT_78716</name>
</gene>
<feature type="region of interest" description="Disordered" evidence="8">
    <location>
        <begin position="120"/>
        <end position="164"/>
    </location>
</feature>
<keyword evidence="4" id="KW-0689">Ribosomal protein</keyword>
<dbReference type="EMBL" id="KV878888">
    <property type="protein sequence ID" value="OJJ89595.1"/>
    <property type="molecule type" value="Genomic_DNA"/>
</dbReference>
<dbReference type="Pfam" id="PF00428">
    <property type="entry name" value="Ribosomal_60s"/>
    <property type="match status" value="1"/>
</dbReference>
<dbReference type="Proteomes" id="UP000184300">
    <property type="component" value="Unassembled WGS sequence"/>
</dbReference>
<dbReference type="PANTHER" id="PTHR45696:SF10">
    <property type="entry name" value="LARGE RIBOSOMAL SUBUNIT PROTEIN P1"/>
    <property type="match status" value="1"/>
</dbReference>
<protein>
    <recommendedName>
        <fullName evidence="6">Large ribosomal subunit protein P1</fullName>
    </recommendedName>
    <alternativeName>
        <fullName evidence="7">60S acidic ribosomal protein P1</fullName>
    </alternativeName>
</protein>
<dbReference type="GO" id="GO:0003735">
    <property type="term" value="F:structural constituent of ribosome"/>
    <property type="evidence" value="ECO:0007669"/>
    <property type="project" value="InterPro"/>
</dbReference>
<dbReference type="PANTHER" id="PTHR45696">
    <property type="entry name" value="60S ACIDIC RIBOSOMAL PROTEIN P1"/>
    <property type="match status" value="1"/>
</dbReference>
<evidence type="ECO:0000256" key="2">
    <source>
        <dbReference type="ARBA" id="ARBA00005436"/>
    </source>
</evidence>
<organism evidence="9 10">
    <name type="scientific">Aspergillus glaucus CBS 516.65</name>
    <dbReference type="NCBI Taxonomy" id="1160497"/>
    <lineage>
        <taxon>Eukaryota</taxon>
        <taxon>Fungi</taxon>
        <taxon>Dikarya</taxon>
        <taxon>Ascomycota</taxon>
        <taxon>Pezizomycotina</taxon>
        <taxon>Eurotiomycetes</taxon>
        <taxon>Eurotiomycetidae</taxon>
        <taxon>Eurotiales</taxon>
        <taxon>Aspergillaceae</taxon>
        <taxon>Aspergillus</taxon>
        <taxon>Aspergillus subgen. Aspergillus</taxon>
    </lineage>
</organism>
<dbReference type="FunFam" id="1.10.10.1410:FF:000001">
    <property type="entry name" value="60S acidic ribosomal protein P1"/>
    <property type="match status" value="1"/>
</dbReference>
<evidence type="ECO:0000313" key="9">
    <source>
        <dbReference type="EMBL" id="OJJ89595.1"/>
    </source>
</evidence>
<dbReference type="RefSeq" id="XP_022406257.1">
    <property type="nucleotide sequence ID" value="XM_022549978.1"/>
</dbReference>
<dbReference type="InterPro" id="IPR038716">
    <property type="entry name" value="P1/P2_N_sf"/>
</dbReference>
<comment type="function">
    <text evidence="1">Plays an important role in the elongation step of protein synthesis.</text>
</comment>
<proteinExistence type="inferred from homology"/>
<sequence length="164" mass="17060">MASQSTIPVSEQGHSPPKLVQKGTALSLRALAAKHTNWTNRRGGFRFGPSTITSPTTMSTAELACSYAALILADDGVEVTADKLQTLLGAAKVQEVEPIWTSIFAKALEGKDIKELLTNVGSGGPAAPAGAGGATEAPAEAAAEEKKEEEKEESDEDMGFGLFD</sequence>
<dbReference type="Gene3D" id="1.10.10.1410">
    <property type="match status" value="1"/>
</dbReference>
<dbReference type="VEuPathDB" id="FungiDB:ASPGLDRAFT_78716"/>
<evidence type="ECO:0000256" key="4">
    <source>
        <dbReference type="ARBA" id="ARBA00022980"/>
    </source>
</evidence>